<proteinExistence type="predicted"/>
<evidence type="ECO:0000256" key="2">
    <source>
        <dbReference type="ARBA" id="ARBA00022737"/>
    </source>
</evidence>
<keyword evidence="1" id="KW-0880">Kelch repeat</keyword>
<dbReference type="PANTHER" id="PTHR24412:SF490">
    <property type="entry name" value="BTB DOMAIN-CONTAINING PROTEIN"/>
    <property type="match status" value="1"/>
</dbReference>
<evidence type="ECO:0000313" key="4">
    <source>
        <dbReference type="RefSeq" id="XP_042605563.1"/>
    </source>
</evidence>
<dbReference type="GeneID" id="109089545"/>
<name>A0A9Q9XPD4_CYPCA</name>
<sequence>MTHFSRKVSVGRGSAVMTCAKQDIGTTDQSLRTEKDLVEEDQDVVNVTPDTVLQVEGELFLVNREQLVDLTLESRALFFGSGRESTRKHTEIKGVGLQQFHTLMEFTKNLKLNLDCKNVLGILEAADFLQLDRARLLCCKFLERQLHLSNCLGMMAYAW</sequence>
<dbReference type="OrthoDB" id="10027872at2759"/>
<dbReference type="AlphaFoldDB" id="A0A9Q9XPD4"/>
<dbReference type="PANTHER" id="PTHR24412">
    <property type="entry name" value="KELCH PROTEIN"/>
    <property type="match status" value="1"/>
</dbReference>
<gene>
    <name evidence="4" type="primary">LOC109089545</name>
</gene>
<evidence type="ECO:0000259" key="3">
    <source>
        <dbReference type="SMART" id="SM00225"/>
    </source>
</evidence>
<reference evidence="4" key="1">
    <citation type="submission" date="2025-08" db="UniProtKB">
        <authorList>
            <consortium name="RefSeq"/>
        </authorList>
    </citation>
    <scope>IDENTIFICATION</scope>
    <source>
        <tissue evidence="4">Muscle</tissue>
    </source>
</reference>
<dbReference type="SMART" id="SM00225">
    <property type="entry name" value="BTB"/>
    <property type="match status" value="1"/>
</dbReference>
<dbReference type="KEGG" id="ccar:109089545"/>
<accession>A0A9Q9XPD4</accession>
<evidence type="ECO:0000256" key="1">
    <source>
        <dbReference type="ARBA" id="ARBA00022441"/>
    </source>
</evidence>
<dbReference type="RefSeq" id="XP_042605563.1">
    <property type="nucleotide sequence ID" value="XM_042749629.1"/>
</dbReference>
<dbReference type="InterPro" id="IPR000210">
    <property type="entry name" value="BTB/POZ_dom"/>
</dbReference>
<feature type="domain" description="BTB" evidence="3">
    <location>
        <begin position="49"/>
        <end position="146"/>
    </location>
</feature>
<dbReference type="Proteomes" id="UP001155660">
    <property type="component" value="Chromosome B22"/>
</dbReference>
<organism evidence="4">
    <name type="scientific">Cyprinus carpio</name>
    <name type="common">Common carp</name>
    <dbReference type="NCBI Taxonomy" id="7962"/>
    <lineage>
        <taxon>Eukaryota</taxon>
        <taxon>Metazoa</taxon>
        <taxon>Chordata</taxon>
        <taxon>Craniata</taxon>
        <taxon>Vertebrata</taxon>
        <taxon>Euteleostomi</taxon>
        <taxon>Actinopterygii</taxon>
        <taxon>Neopterygii</taxon>
        <taxon>Teleostei</taxon>
        <taxon>Ostariophysi</taxon>
        <taxon>Cypriniformes</taxon>
        <taxon>Cyprinidae</taxon>
        <taxon>Cyprininae</taxon>
        <taxon>Cyprinus</taxon>
    </lineage>
</organism>
<protein>
    <submittedName>
        <fullName evidence="4">Kelch-like protein 3</fullName>
    </submittedName>
</protein>
<keyword evidence="2" id="KW-0677">Repeat</keyword>
<dbReference type="Pfam" id="PF00651">
    <property type="entry name" value="BTB"/>
    <property type="match status" value="1"/>
</dbReference>